<dbReference type="Gene3D" id="3.30.1050.10">
    <property type="entry name" value="SCP2 sterol-binding domain"/>
    <property type="match status" value="1"/>
</dbReference>
<feature type="domain" description="SCP2" evidence="1">
    <location>
        <begin position="20"/>
        <end position="113"/>
    </location>
</feature>
<sequence>MSKVQFLTPEFFTEVEKRGQLLPEREKINITVQYVIRDTPVGDEVRYYFRIVRGRIEEARLGDADTPTFTISAAYKNSVRVQQGKLHPSAGFMTGRLRASGNIGKLMSMLPLMQSGEFQGLMAELRTITEY</sequence>
<gene>
    <name evidence="2" type="ORF">GCM10009802_11110</name>
</gene>
<accession>A0ABN2XI58</accession>
<evidence type="ECO:0000313" key="3">
    <source>
        <dbReference type="Proteomes" id="UP001500443"/>
    </source>
</evidence>
<dbReference type="EMBL" id="BAAAPF010000017">
    <property type="protein sequence ID" value="GAA2112787.1"/>
    <property type="molecule type" value="Genomic_DNA"/>
</dbReference>
<evidence type="ECO:0000259" key="1">
    <source>
        <dbReference type="Pfam" id="PF02036"/>
    </source>
</evidence>
<keyword evidence="3" id="KW-1185">Reference proteome</keyword>
<evidence type="ECO:0000313" key="2">
    <source>
        <dbReference type="EMBL" id="GAA2112787.1"/>
    </source>
</evidence>
<dbReference type="SUPFAM" id="SSF55718">
    <property type="entry name" value="SCP-like"/>
    <property type="match status" value="1"/>
</dbReference>
<dbReference type="Proteomes" id="UP001500443">
    <property type="component" value="Unassembled WGS sequence"/>
</dbReference>
<dbReference type="InterPro" id="IPR036527">
    <property type="entry name" value="SCP2_sterol-bd_dom_sf"/>
</dbReference>
<proteinExistence type="predicted"/>
<dbReference type="InterPro" id="IPR003033">
    <property type="entry name" value="SCP2_sterol-bd_dom"/>
</dbReference>
<comment type="caution">
    <text evidence="2">The sequence shown here is derived from an EMBL/GenBank/DDBJ whole genome shotgun (WGS) entry which is preliminary data.</text>
</comment>
<dbReference type="RefSeq" id="WP_027755607.1">
    <property type="nucleotide sequence ID" value="NZ_BAAAPF010000017.1"/>
</dbReference>
<name>A0ABN2XI58_9ACTN</name>
<protein>
    <recommendedName>
        <fullName evidence="1">SCP2 domain-containing protein</fullName>
    </recommendedName>
</protein>
<dbReference type="Pfam" id="PF02036">
    <property type="entry name" value="SCP2"/>
    <property type="match status" value="1"/>
</dbReference>
<reference evidence="2 3" key="1">
    <citation type="journal article" date="2019" name="Int. J. Syst. Evol. Microbiol.">
        <title>The Global Catalogue of Microorganisms (GCM) 10K type strain sequencing project: providing services to taxonomists for standard genome sequencing and annotation.</title>
        <authorList>
            <consortium name="The Broad Institute Genomics Platform"/>
            <consortium name="The Broad Institute Genome Sequencing Center for Infectious Disease"/>
            <person name="Wu L."/>
            <person name="Ma J."/>
        </authorList>
    </citation>
    <scope>NUCLEOTIDE SEQUENCE [LARGE SCALE GENOMIC DNA]</scope>
    <source>
        <strain evidence="2 3">JCM 15481</strain>
    </source>
</reference>
<organism evidence="2 3">
    <name type="scientific">Streptomyces synnematoformans</name>
    <dbReference type="NCBI Taxonomy" id="415721"/>
    <lineage>
        <taxon>Bacteria</taxon>
        <taxon>Bacillati</taxon>
        <taxon>Actinomycetota</taxon>
        <taxon>Actinomycetes</taxon>
        <taxon>Kitasatosporales</taxon>
        <taxon>Streptomycetaceae</taxon>
        <taxon>Streptomyces</taxon>
    </lineage>
</organism>